<dbReference type="EMBL" id="JAATJH010000009">
    <property type="protein sequence ID" value="NJC28183.1"/>
    <property type="molecule type" value="Genomic_DNA"/>
</dbReference>
<evidence type="ECO:0000313" key="3">
    <source>
        <dbReference type="Proteomes" id="UP000770785"/>
    </source>
</evidence>
<dbReference type="PANTHER" id="PTHR34704:SF1">
    <property type="entry name" value="ATPASE"/>
    <property type="match status" value="1"/>
</dbReference>
<protein>
    <recommendedName>
        <fullName evidence="1">ATPase domain-containing protein</fullName>
    </recommendedName>
</protein>
<comment type="caution">
    <text evidence="2">The sequence shown here is derived from an EMBL/GenBank/DDBJ whole genome shotgun (WGS) entry which is preliminary data.</text>
</comment>
<reference evidence="2 3" key="1">
    <citation type="submission" date="2020-03" db="EMBL/GenBank/DDBJ databases">
        <title>Genomic Encyclopedia of Type Strains, Phase IV (KMG-IV): sequencing the most valuable type-strain genomes for metagenomic binning, comparative biology and taxonomic classification.</title>
        <authorList>
            <person name="Goeker M."/>
        </authorList>
    </citation>
    <scope>NUCLEOTIDE SEQUENCE [LARGE SCALE GENOMIC DNA]</scope>
    <source>
        <strain evidence="2 3">DSM 105096</strain>
    </source>
</reference>
<dbReference type="PANTHER" id="PTHR34704">
    <property type="entry name" value="ATPASE"/>
    <property type="match status" value="1"/>
</dbReference>
<name>A0ABX0XH33_9BACT</name>
<dbReference type="Pfam" id="PF01637">
    <property type="entry name" value="ATPase_2"/>
    <property type="match status" value="1"/>
</dbReference>
<sequence length="483" mass="54590">MQRMSKDDIFVGRTTQRKALSELAQRAGSDLVSITGRRRVGKTYLVKQTLGSYGIDFSLAGVQDGSLRDQLLAFEFSLAGEERRDVRLNHFEDFQIAFIRLIEHLRTRPKDKKLIVFLDELPWLATPRSGFLRAFSFFWNNWAVDQNILVVICGSAASWMIRKVVRDKGGLHNRITRRLSVEPFTLAETQEYLAASGLLHDRKTTLELYMALGGVPFYLRALRPGLTPAQNIDQICLDPNGALRDEFENLYPALFDRSERHVSIVTALASHPHGLTRAQLLKVTKMKDGGGFTRTLEELAFSGFITSYASFNKRKIGKVYRLLDEFSLFYLRFIKPLRDDGAGVWMALRAQPTYHSWAGYAFENVGLRHYRQIKQALGIAGVQTNQSTFYHAGDDQYPGFQIDLIIDRADNAINLCEFKHSQHPVRLSDAQLDQIAQRRDAFVAYSRTGKMVFSTLVVAPELSWVDNVAGVVQGVVGLGDLFG</sequence>
<proteinExistence type="predicted"/>
<dbReference type="RefSeq" id="WP_168039950.1">
    <property type="nucleotide sequence ID" value="NZ_JAATJH010000009.1"/>
</dbReference>
<organism evidence="2 3">
    <name type="scientific">Neolewinella antarctica</name>
    <dbReference type="NCBI Taxonomy" id="442734"/>
    <lineage>
        <taxon>Bacteria</taxon>
        <taxon>Pseudomonadati</taxon>
        <taxon>Bacteroidota</taxon>
        <taxon>Saprospiria</taxon>
        <taxon>Saprospirales</taxon>
        <taxon>Lewinellaceae</taxon>
        <taxon>Neolewinella</taxon>
    </lineage>
</organism>
<keyword evidence="3" id="KW-1185">Reference proteome</keyword>
<dbReference type="InterPro" id="IPR027417">
    <property type="entry name" value="P-loop_NTPase"/>
</dbReference>
<dbReference type="Proteomes" id="UP000770785">
    <property type="component" value="Unassembled WGS sequence"/>
</dbReference>
<feature type="domain" description="ATPase" evidence="1">
    <location>
        <begin position="10"/>
        <end position="220"/>
    </location>
</feature>
<dbReference type="InterPro" id="IPR011579">
    <property type="entry name" value="ATPase_dom"/>
</dbReference>
<dbReference type="Gene3D" id="3.40.50.300">
    <property type="entry name" value="P-loop containing nucleotide triphosphate hydrolases"/>
    <property type="match status" value="1"/>
</dbReference>
<gene>
    <name evidence="2" type="ORF">GGR27_003704</name>
</gene>
<dbReference type="SUPFAM" id="SSF52540">
    <property type="entry name" value="P-loop containing nucleoside triphosphate hydrolases"/>
    <property type="match status" value="1"/>
</dbReference>
<evidence type="ECO:0000313" key="2">
    <source>
        <dbReference type="EMBL" id="NJC28183.1"/>
    </source>
</evidence>
<evidence type="ECO:0000259" key="1">
    <source>
        <dbReference type="Pfam" id="PF01637"/>
    </source>
</evidence>
<accession>A0ABX0XH33</accession>